<organism evidence="4 5">
    <name type="scientific">Austrofundulus limnaeus</name>
    <name type="common">Annual killifish</name>
    <dbReference type="NCBI Taxonomy" id="52670"/>
    <lineage>
        <taxon>Eukaryota</taxon>
        <taxon>Metazoa</taxon>
        <taxon>Chordata</taxon>
        <taxon>Craniata</taxon>
        <taxon>Vertebrata</taxon>
        <taxon>Euteleostomi</taxon>
        <taxon>Actinopterygii</taxon>
        <taxon>Neopterygii</taxon>
        <taxon>Teleostei</taxon>
        <taxon>Neoteleostei</taxon>
        <taxon>Acanthomorphata</taxon>
        <taxon>Ovalentaria</taxon>
        <taxon>Atherinomorphae</taxon>
        <taxon>Cyprinodontiformes</taxon>
        <taxon>Rivulidae</taxon>
        <taxon>Austrofundulus</taxon>
    </lineage>
</organism>
<accession>A0A2I4B585</accession>
<feature type="signal peptide" evidence="2">
    <location>
        <begin position="1"/>
        <end position="22"/>
    </location>
</feature>
<evidence type="ECO:0000313" key="4">
    <source>
        <dbReference type="Proteomes" id="UP000192220"/>
    </source>
</evidence>
<dbReference type="Gene3D" id="2.40.50.40">
    <property type="match status" value="1"/>
</dbReference>
<evidence type="ECO:0000256" key="2">
    <source>
        <dbReference type="SAM" id="SignalP"/>
    </source>
</evidence>
<dbReference type="InterPro" id="IPR039809">
    <property type="entry name" value="Chemokine_b/g/d"/>
</dbReference>
<dbReference type="PANTHER" id="PTHR12015:SF186">
    <property type="entry name" value="C-C MOTIF CHEMOKINE 21-LIKE-RELATED"/>
    <property type="match status" value="1"/>
</dbReference>
<dbReference type="SUPFAM" id="SSF54117">
    <property type="entry name" value="Interleukin 8-like chemokines"/>
    <property type="match status" value="1"/>
</dbReference>
<dbReference type="CDD" id="cd00169">
    <property type="entry name" value="Chemokine"/>
    <property type="match status" value="1"/>
</dbReference>
<dbReference type="PANTHER" id="PTHR12015">
    <property type="entry name" value="SMALL INDUCIBLE CYTOKINE A"/>
    <property type="match status" value="1"/>
</dbReference>
<sequence length="110" mass="12816">MRLHTLFFLSVLSCLCFALGQGSYDDCCLKYLRNVEKHFYKNAVGYRVQKPDGGCNIPAIIFIMKKGRKYCANPNEEWVQGLMRKVDGRRALKPRSSFRFKKLRKQPHKG</sequence>
<dbReference type="InterPro" id="IPR001811">
    <property type="entry name" value="Chemokine_IL8-like_dom"/>
</dbReference>
<reference evidence="5" key="1">
    <citation type="submission" date="2025-08" db="UniProtKB">
        <authorList>
            <consortium name="RefSeq"/>
        </authorList>
    </citation>
    <scope>IDENTIFICATION</scope>
    <source>
        <strain evidence="5">Quisiro</strain>
        <tissue evidence="5">Liver</tissue>
    </source>
</reference>
<dbReference type="InParanoid" id="A0A2I4B585"/>
<dbReference type="RefSeq" id="XP_013862897.1">
    <property type="nucleotide sequence ID" value="XM_014007443.1"/>
</dbReference>
<dbReference type="KEGG" id="alim:106516879"/>
<dbReference type="GO" id="GO:0005615">
    <property type="term" value="C:extracellular space"/>
    <property type="evidence" value="ECO:0007669"/>
    <property type="project" value="UniProtKB-KW"/>
</dbReference>
<evidence type="ECO:0000313" key="5">
    <source>
        <dbReference type="RefSeq" id="XP_013862897.1"/>
    </source>
</evidence>
<evidence type="ECO:0000259" key="3">
    <source>
        <dbReference type="SMART" id="SM00199"/>
    </source>
</evidence>
<dbReference type="FunCoup" id="A0A2I4B585">
    <property type="interactions" value="884"/>
</dbReference>
<dbReference type="GO" id="GO:0006955">
    <property type="term" value="P:immune response"/>
    <property type="evidence" value="ECO:0007669"/>
    <property type="project" value="InterPro"/>
</dbReference>
<gene>
    <name evidence="5" type="primary">ccl25a</name>
</gene>
<name>A0A2I4B585_AUSLI</name>
<dbReference type="SMART" id="SM00199">
    <property type="entry name" value="SCY"/>
    <property type="match status" value="1"/>
</dbReference>
<dbReference type="InterPro" id="IPR036048">
    <property type="entry name" value="Interleukin_8-like_sf"/>
</dbReference>
<keyword evidence="1" id="KW-0202">Cytokine</keyword>
<dbReference type="Pfam" id="PF00048">
    <property type="entry name" value="IL8"/>
    <property type="match status" value="1"/>
</dbReference>
<dbReference type="STRING" id="52670.A0A2I4B585"/>
<proteinExistence type="predicted"/>
<keyword evidence="2" id="KW-0732">Signal</keyword>
<dbReference type="OrthoDB" id="9447832at2759"/>
<dbReference type="GO" id="GO:0008009">
    <property type="term" value="F:chemokine activity"/>
    <property type="evidence" value="ECO:0007669"/>
    <property type="project" value="InterPro"/>
</dbReference>
<evidence type="ECO:0000256" key="1">
    <source>
        <dbReference type="ARBA" id="ARBA00022514"/>
    </source>
</evidence>
<dbReference type="CTD" id="100333914"/>
<keyword evidence="4" id="KW-1185">Reference proteome</keyword>
<dbReference type="Proteomes" id="UP000192220">
    <property type="component" value="Unplaced"/>
</dbReference>
<feature type="chain" id="PRO_5014179933" evidence="2">
    <location>
        <begin position="23"/>
        <end position="110"/>
    </location>
</feature>
<feature type="domain" description="Chemokine interleukin-8-like" evidence="3">
    <location>
        <begin position="24"/>
        <end position="86"/>
    </location>
</feature>
<dbReference type="AlphaFoldDB" id="A0A2I4B585"/>
<protein>
    <submittedName>
        <fullName evidence="5">C-C motif chemokine 21c</fullName>
    </submittedName>
</protein>